<name>A0ABP9R2N9_9RHOO</name>
<evidence type="ECO:0000313" key="2">
    <source>
        <dbReference type="Proteomes" id="UP001500547"/>
    </source>
</evidence>
<organism evidence="1 2">
    <name type="scientific">Viridibacterium curvum</name>
    <dbReference type="NCBI Taxonomy" id="1101404"/>
    <lineage>
        <taxon>Bacteria</taxon>
        <taxon>Pseudomonadati</taxon>
        <taxon>Pseudomonadota</taxon>
        <taxon>Betaproteobacteria</taxon>
        <taxon>Rhodocyclales</taxon>
        <taxon>Rhodocyclaceae</taxon>
        <taxon>Viridibacterium</taxon>
    </lineage>
</organism>
<dbReference type="PANTHER" id="PTHR30632">
    <property type="entry name" value="MOLYBDATE-BINDING PERIPLASMIC PROTEIN"/>
    <property type="match status" value="1"/>
</dbReference>
<dbReference type="Pfam" id="PF13531">
    <property type="entry name" value="SBP_bac_11"/>
    <property type="match status" value="1"/>
</dbReference>
<accession>A0ABP9R2N9</accession>
<dbReference type="PANTHER" id="PTHR30632:SF11">
    <property type="entry name" value="BLR4797 PROTEIN"/>
    <property type="match status" value="1"/>
</dbReference>
<sequence length="229" mass="24388">MATRLLLTDVTQAFSSRANFDVQITSMGGVDAVKKLQAGACFDIVVLARDAIDILAASGHVVAGSDEDWVHSSVAIAMREDAANVDVESEHSFREAVLAHRVGYSTGPSGTALLKLFERWGIQDQMRTQLTQAPAGVSVAHLVADGRVGIGIQQLSELKNVPGVRVLGLLPPGCEINSTFSTAIGATTTRQREVQEFIRFMHSADAAEIVNRHGMSPVKQHGVTKSGLS</sequence>
<evidence type="ECO:0000313" key="1">
    <source>
        <dbReference type="EMBL" id="GAA5170986.1"/>
    </source>
</evidence>
<dbReference type="SUPFAM" id="SSF53850">
    <property type="entry name" value="Periplasmic binding protein-like II"/>
    <property type="match status" value="1"/>
</dbReference>
<gene>
    <name evidence="1" type="ORF">GCM10025770_34860</name>
</gene>
<comment type="caution">
    <text evidence="1">The sequence shown here is derived from an EMBL/GenBank/DDBJ whole genome shotgun (WGS) entry which is preliminary data.</text>
</comment>
<dbReference type="Gene3D" id="3.40.190.10">
    <property type="entry name" value="Periplasmic binding protein-like II"/>
    <property type="match status" value="2"/>
</dbReference>
<dbReference type="RefSeq" id="WP_345534393.1">
    <property type="nucleotide sequence ID" value="NZ_BAABLD010000017.1"/>
</dbReference>
<keyword evidence="2" id="KW-1185">Reference proteome</keyword>
<reference evidence="2" key="1">
    <citation type="journal article" date="2019" name="Int. J. Syst. Evol. Microbiol.">
        <title>The Global Catalogue of Microorganisms (GCM) 10K type strain sequencing project: providing services to taxonomists for standard genome sequencing and annotation.</title>
        <authorList>
            <consortium name="The Broad Institute Genomics Platform"/>
            <consortium name="The Broad Institute Genome Sequencing Center for Infectious Disease"/>
            <person name="Wu L."/>
            <person name="Ma J."/>
        </authorList>
    </citation>
    <scope>NUCLEOTIDE SEQUENCE [LARGE SCALE GENOMIC DNA]</scope>
    <source>
        <strain evidence="2">JCM 18715</strain>
    </source>
</reference>
<dbReference type="Proteomes" id="UP001500547">
    <property type="component" value="Unassembled WGS sequence"/>
</dbReference>
<protein>
    <submittedName>
        <fullName evidence="1">Molybdate ABC transporter substrate-binding protein</fullName>
    </submittedName>
</protein>
<dbReference type="InterPro" id="IPR050682">
    <property type="entry name" value="ModA/WtpA"/>
</dbReference>
<proteinExistence type="predicted"/>
<dbReference type="EMBL" id="BAABLD010000017">
    <property type="protein sequence ID" value="GAA5170986.1"/>
    <property type="molecule type" value="Genomic_DNA"/>
</dbReference>